<dbReference type="EMBL" id="MFMU01000004">
    <property type="protein sequence ID" value="OGG93813.1"/>
    <property type="molecule type" value="Genomic_DNA"/>
</dbReference>
<keyword evidence="5 6" id="KW-0472">Membrane</keyword>
<evidence type="ECO:0000313" key="8">
    <source>
        <dbReference type="Proteomes" id="UP000176867"/>
    </source>
</evidence>
<evidence type="ECO:0008006" key="9">
    <source>
        <dbReference type="Google" id="ProtNLM"/>
    </source>
</evidence>
<dbReference type="PANTHER" id="PTHR30093">
    <property type="entry name" value="GENERAL SECRETION PATHWAY PROTEIN G"/>
    <property type="match status" value="1"/>
</dbReference>
<dbReference type="AlphaFoldDB" id="A0A1F6G6S2"/>
<evidence type="ECO:0000256" key="2">
    <source>
        <dbReference type="ARBA" id="ARBA00022481"/>
    </source>
</evidence>
<dbReference type="GO" id="GO:0015628">
    <property type="term" value="P:protein secretion by the type II secretion system"/>
    <property type="evidence" value="ECO:0007669"/>
    <property type="project" value="InterPro"/>
</dbReference>
<evidence type="ECO:0000256" key="5">
    <source>
        <dbReference type="ARBA" id="ARBA00023136"/>
    </source>
</evidence>
<dbReference type="PROSITE" id="PS00409">
    <property type="entry name" value="PROKAR_NTER_METHYL"/>
    <property type="match status" value="1"/>
</dbReference>
<dbReference type="InterPro" id="IPR045584">
    <property type="entry name" value="Pilin-like"/>
</dbReference>
<dbReference type="PANTHER" id="PTHR30093:SF44">
    <property type="entry name" value="TYPE II SECRETION SYSTEM CORE PROTEIN G"/>
    <property type="match status" value="1"/>
</dbReference>
<keyword evidence="4 6" id="KW-1133">Transmembrane helix</keyword>
<evidence type="ECO:0000313" key="7">
    <source>
        <dbReference type="EMBL" id="OGG93813.1"/>
    </source>
</evidence>
<dbReference type="STRING" id="1798533.A2609_01015"/>
<comment type="caution">
    <text evidence="7">The sequence shown here is derived from an EMBL/GenBank/DDBJ whole genome shotgun (WGS) entry which is preliminary data.</text>
</comment>
<dbReference type="Proteomes" id="UP000176867">
    <property type="component" value="Unassembled WGS sequence"/>
</dbReference>
<accession>A0A1F6G6S2</accession>
<keyword evidence="3 6" id="KW-0812">Transmembrane</keyword>
<organism evidence="7 8">
    <name type="scientific">Candidatus Kaiserbacteria bacterium RIFOXYD1_FULL_47_14</name>
    <dbReference type="NCBI Taxonomy" id="1798533"/>
    <lineage>
        <taxon>Bacteria</taxon>
        <taxon>Candidatus Kaiseribacteriota</taxon>
    </lineage>
</organism>
<comment type="subcellular location">
    <subcellularLocation>
        <location evidence="1">Membrane</location>
        <topology evidence="1">Single-pass membrane protein</topology>
    </subcellularLocation>
</comment>
<dbReference type="Gene3D" id="3.30.700.10">
    <property type="entry name" value="Glycoprotein, Type 4 Pilin"/>
    <property type="match status" value="1"/>
</dbReference>
<dbReference type="InterPro" id="IPR000983">
    <property type="entry name" value="Bac_GSPG_pilin"/>
</dbReference>
<dbReference type="PRINTS" id="PR00813">
    <property type="entry name" value="BCTERIALGSPG"/>
</dbReference>
<dbReference type="GO" id="GO:0016020">
    <property type="term" value="C:membrane"/>
    <property type="evidence" value="ECO:0007669"/>
    <property type="project" value="UniProtKB-SubCell"/>
</dbReference>
<keyword evidence="2" id="KW-0488">Methylation</keyword>
<reference evidence="7 8" key="1">
    <citation type="journal article" date="2016" name="Nat. Commun.">
        <title>Thousands of microbial genomes shed light on interconnected biogeochemical processes in an aquifer system.</title>
        <authorList>
            <person name="Anantharaman K."/>
            <person name="Brown C.T."/>
            <person name="Hug L.A."/>
            <person name="Sharon I."/>
            <person name="Castelle C.J."/>
            <person name="Probst A.J."/>
            <person name="Thomas B.C."/>
            <person name="Singh A."/>
            <person name="Wilkins M.J."/>
            <person name="Karaoz U."/>
            <person name="Brodie E.L."/>
            <person name="Williams K.H."/>
            <person name="Hubbard S.S."/>
            <person name="Banfield J.F."/>
        </authorList>
    </citation>
    <scope>NUCLEOTIDE SEQUENCE [LARGE SCALE GENOMIC DNA]</scope>
</reference>
<dbReference type="InterPro" id="IPR012902">
    <property type="entry name" value="N_methyl_site"/>
</dbReference>
<dbReference type="Pfam" id="PF07963">
    <property type="entry name" value="N_methyl"/>
    <property type="match status" value="1"/>
</dbReference>
<evidence type="ECO:0000256" key="1">
    <source>
        <dbReference type="ARBA" id="ARBA00004167"/>
    </source>
</evidence>
<feature type="transmembrane region" description="Helical" evidence="6">
    <location>
        <begin position="12"/>
        <end position="30"/>
    </location>
</feature>
<proteinExistence type="predicted"/>
<dbReference type="SUPFAM" id="SSF54523">
    <property type="entry name" value="Pili subunits"/>
    <property type="match status" value="1"/>
</dbReference>
<name>A0A1F6G6S2_9BACT</name>
<evidence type="ECO:0000256" key="3">
    <source>
        <dbReference type="ARBA" id="ARBA00022692"/>
    </source>
</evidence>
<protein>
    <recommendedName>
        <fullName evidence="9">Type II secretion system protein GspG C-terminal domain-containing protein</fullName>
    </recommendedName>
</protein>
<evidence type="ECO:0000256" key="6">
    <source>
        <dbReference type="SAM" id="Phobius"/>
    </source>
</evidence>
<gene>
    <name evidence="7" type="ORF">A2609_01015</name>
</gene>
<evidence type="ECO:0000256" key="4">
    <source>
        <dbReference type="ARBA" id="ARBA00022989"/>
    </source>
</evidence>
<dbReference type="NCBIfam" id="TIGR02532">
    <property type="entry name" value="IV_pilin_GFxxxE"/>
    <property type="match status" value="1"/>
</dbReference>
<dbReference type="GO" id="GO:0015627">
    <property type="term" value="C:type II protein secretion system complex"/>
    <property type="evidence" value="ECO:0007669"/>
    <property type="project" value="InterPro"/>
</dbReference>
<sequence>MARRRGFTLIELLVVIAIIGILSAVVLASLNTARSKGNDAAVKANLNTVGTQAALYLSDNNTYGTLDNGSGNPTTCPLAGVTGVTVFHDPIVEKAIAAALVNAPSGMTACYSNGTAYSMEVSRPAGSASAYWCVDSSGVHCGISSTNSLKVSGSPACNCAVLQ</sequence>